<dbReference type="EMBL" id="CP003537">
    <property type="protein sequence ID" value="AGH95885.1"/>
    <property type="molecule type" value="Genomic_DNA"/>
</dbReference>
<evidence type="ECO:0000256" key="6">
    <source>
        <dbReference type="ARBA" id="ARBA00023239"/>
    </source>
</evidence>
<evidence type="ECO:0000313" key="12">
    <source>
        <dbReference type="Proteomes" id="UP000012040"/>
    </source>
</evidence>
<dbReference type="PANTHER" id="PTHR11108">
    <property type="entry name" value="FERROCHELATASE"/>
    <property type="match status" value="1"/>
</dbReference>
<dbReference type="InterPro" id="IPR001015">
    <property type="entry name" value="Ferrochelatase"/>
</dbReference>
<comment type="similarity">
    <text evidence="1 9 10">Belongs to the ferrochelatase family.</text>
</comment>
<comment type="catalytic activity">
    <reaction evidence="8">
        <text>Fe-coproporphyrin III + 2 H(+) = coproporphyrin III + Fe(2+)</text>
        <dbReference type="Rhea" id="RHEA:49572"/>
        <dbReference type="ChEBI" id="CHEBI:15378"/>
        <dbReference type="ChEBI" id="CHEBI:29033"/>
        <dbReference type="ChEBI" id="CHEBI:68438"/>
        <dbReference type="ChEBI" id="CHEBI:131725"/>
        <dbReference type="EC" id="4.99.1.9"/>
    </reaction>
    <physiologicalReaction direction="right-to-left" evidence="8">
        <dbReference type="Rhea" id="RHEA:49574"/>
    </physiologicalReaction>
</comment>
<keyword evidence="2 9" id="KW-0963">Cytoplasm</keyword>
<dbReference type="UniPathway" id="UPA00252">
    <property type="reaction ID" value="UER00325"/>
</dbReference>
<dbReference type="GO" id="GO:0046872">
    <property type="term" value="F:metal ion binding"/>
    <property type="evidence" value="ECO:0007669"/>
    <property type="project" value="UniProtKB-KW"/>
</dbReference>
<dbReference type="FunFam" id="3.40.50.1400:FF:000002">
    <property type="entry name" value="Ferrochelatase"/>
    <property type="match status" value="1"/>
</dbReference>
<dbReference type="Proteomes" id="UP000012040">
    <property type="component" value="Chromosome"/>
</dbReference>
<feature type="binding site" evidence="9">
    <location>
        <position position="184"/>
    </location>
    <ligand>
        <name>Fe(2+)</name>
        <dbReference type="ChEBI" id="CHEBI:29033"/>
    </ligand>
</feature>
<dbReference type="HAMAP" id="MF_00323">
    <property type="entry name" value="Ferrochelatase"/>
    <property type="match status" value="1"/>
</dbReference>
<accession>M4VBM4</accession>
<dbReference type="eggNOG" id="COG0276">
    <property type="taxonomic scope" value="Bacteria"/>
</dbReference>
<comment type="catalytic activity">
    <reaction evidence="9">
        <text>heme b + 2 H(+) = protoporphyrin IX + Fe(2+)</text>
        <dbReference type="Rhea" id="RHEA:22584"/>
        <dbReference type="ChEBI" id="CHEBI:15378"/>
        <dbReference type="ChEBI" id="CHEBI:29033"/>
        <dbReference type="ChEBI" id="CHEBI:57306"/>
        <dbReference type="ChEBI" id="CHEBI:60344"/>
        <dbReference type="EC" id="4.98.1.1"/>
    </reaction>
</comment>
<feature type="binding site" evidence="9">
    <location>
        <position position="266"/>
    </location>
    <ligand>
        <name>Fe(2+)</name>
        <dbReference type="ChEBI" id="CHEBI:29033"/>
    </ligand>
</feature>
<dbReference type="EC" id="4.98.1.1" evidence="9"/>
<sequence>MKKYLILNQLGTPDEPTAEAVGEYLKEFLMDPNVITLPRPFRDLLVKGLIVPRRKSASAAKYQKIWMDSGSPLAVYTERLQKKLQQALPSDWEVLVGMRYGSPSLADAFSQVPQDAERIVYLPLYPHHARATVGSAIDRMSEVASHLKVQVLPPFYQREWYIEALSHQIGSSLTSQDHLLLSYHGLPKSQDMDKGISYQQQCYQTSADVRRKLGLSESQVSTAFQSRLGPKKWLEPSTEEMMLRLVGSGIRHLKVACPSFVADCLETLEEIGLELRKEFLAHGGESFELIPCLNDSDMLVQGLRQELQN</sequence>
<evidence type="ECO:0000256" key="7">
    <source>
        <dbReference type="ARBA" id="ARBA00023244"/>
    </source>
</evidence>
<dbReference type="CDD" id="cd03411">
    <property type="entry name" value="Ferrochelatase_N"/>
    <property type="match status" value="1"/>
</dbReference>
<comment type="function">
    <text evidence="9">Catalyzes the ferrous insertion into protoporphyrin IX.</text>
</comment>
<dbReference type="NCBIfam" id="TIGR00109">
    <property type="entry name" value="hemH"/>
    <property type="match status" value="1"/>
</dbReference>
<dbReference type="Gene3D" id="3.40.50.1400">
    <property type="match status" value="2"/>
</dbReference>
<keyword evidence="3 9" id="KW-0479">Metal-binding</keyword>
<dbReference type="GO" id="GO:0004325">
    <property type="term" value="F:ferrochelatase activity"/>
    <property type="evidence" value="ECO:0007669"/>
    <property type="project" value="UniProtKB-UniRule"/>
</dbReference>
<reference evidence="11 12" key="1">
    <citation type="journal article" date="2013" name="ISME J.">
        <title>By their genes ye shall know them: genomic signatures of predatory bacteria.</title>
        <authorList>
            <person name="Pasternak Z."/>
            <person name="Pietrokovski S."/>
            <person name="Rotem O."/>
            <person name="Gophna U."/>
            <person name="Lurie-Weinberger M.N."/>
            <person name="Jurkevitch E."/>
        </authorList>
    </citation>
    <scope>NUCLEOTIDE SEQUENCE [LARGE SCALE GENOMIC DNA]</scope>
    <source>
        <strain evidence="11 12">JSS</strain>
    </source>
</reference>
<evidence type="ECO:0000256" key="8">
    <source>
        <dbReference type="ARBA" id="ARBA00024536"/>
    </source>
</evidence>
<keyword evidence="7 9" id="KW-0627">Porphyrin biosynthesis</keyword>
<dbReference type="HOGENOM" id="CLU_018884_0_0_7"/>
<dbReference type="PANTHER" id="PTHR11108:SF1">
    <property type="entry name" value="FERROCHELATASE, MITOCHONDRIAL"/>
    <property type="match status" value="1"/>
</dbReference>
<dbReference type="GO" id="GO:0006783">
    <property type="term" value="P:heme biosynthetic process"/>
    <property type="evidence" value="ECO:0007669"/>
    <property type="project" value="UniProtKB-UniRule"/>
</dbReference>
<proteinExistence type="inferred from homology"/>
<comment type="subcellular location">
    <subcellularLocation>
        <location evidence="9">Cytoplasm</location>
    </subcellularLocation>
</comment>
<dbReference type="STRING" id="1184267.A11Q_1669"/>
<comment type="pathway">
    <text evidence="9">Porphyrin-containing compound metabolism; protoheme biosynthesis; protoheme from protoporphyrin-IX: step 1/1.</text>
</comment>
<dbReference type="InterPro" id="IPR033644">
    <property type="entry name" value="Ferrochelatase_C"/>
</dbReference>
<dbReference type="Pfam" id="PF00762">
    <property type="entry name" value="Ferrochelatase"/>
    <property type="match status" value="1"/>
</dbReference>
<keyword evidence="6 9" id="KW-0456">Lyase</keyword>
<evidence type="ECO:0000256" key="1">
    <source>
        <dbReference type="ARBA" id="ARBA00007718"/>
    </source>
</evidence>
<name>M4VBM4_9BACT</name>
<evidence type="ECO:0000256" key="9">
    <source>
        <dbReference type="HAMAP-Rule" id="MF_00323"/>
    </source>
</evidence>
<dbReference type="OrthoDB" id="5289082at2"/>
<keyword evidence="4 9" id="KW-0408">Iron</keyword>
<dbReference type="InterPro" id="IPR033659">
    <property type="entry name" value="Ferrochelatase_N"/>
</dbReference>
<dbReference type="GO" id="GO:0005737">
    <property type="term" value="C:cytoplasm"/>
    <property type="evidence" value="ECO:0007669"/>
    <property type="project" value="UniProtKB-SubCell"/>
</dbReference>
<dbReference type="CDD" id="cd00419">
    <property type="entry name" value="Ferrochelatase_C"/>
    <property type="match status" value="1"/>
</dbReference>
<evidence type="ECO:0000256" key="4">
    <source>
        <dbReference type="ARBA" id="ARBA00023004"/>
    </source>
</evidence>
<dbReference type="RefSeq" id="WP_015470375.1">
    <property type="nucleotide sequence ID" value="NC_020813.1"/>
</dbReference>
<protein>
    <recommendedName>
        <fullName evidence="9">Ferrochelatase</fullName>
        <ecNumber evidence="9">4.98.1.1</ecNumber>
    </recommendedName>
    <alternativeName>
        <fullName evidence="9">Heme synthase</fullName>
    </alternativeName>
    <alternativeName>
        <fullName evidence="9">Protoheme ferro-lyase</fullName>
    </alternativeName>
</protein>
<dbReference type="SUPFAM" id="SSF53800">
    <property type="entry name" value="Chelatase"/>
    <property type="match status" value="1"/>
</dbReference>
<evidence type="ECO:0000313" key="11">
    <source>
        <dbReference type="EMBL" id="AGH95885.1"/>
    </source>
</evidence>
<keyword evidence="5 9" id="KW-0350">Heme biosynthesis</keyword>
<dbReference type="AlphaFoldDB" id="M4VBM4"/>
<keyword evidence="12" id="KW-1185">Reference proteome</keyword>
<gene>
    <name evidence="9" type="primary">hemH</name>
    <name evidence="11" type="ORF">A11Q_1669</name>
</gene>
<evidence type="ECO:0000256" key="5">
    <source>
        <dbReference type="ARBA" id="ARBA00023133"/>
    </source>
</evidence>
<dbReference type="PATRIC" id="fig|1184267.3.peg.1690"/>
<evidence type="ECO:0000256" key="3">
    <source>
        <dbReference type="ARBA" id="ARBA00022723"/>
    </source>
</evidence>
<dbReference type="KEGG" id="bex:A11Q_1669"/>
<organism evidence="11 12">
    <name type="scientific">Pseudobdellovibrio exovorus JSS</name>
    <dbReference type="NCBI Taxonomy" id="1184267"/>
    <lineage>
        <taxon>Bacteria</taxon>
        <taxon>Pseudomonadati</taxon>
        <taxon>Bdellovibrionota</taxon>
        <taxon>Bdellovibrionia</taxon>
        <taxon>Bdellovibrionales</taxon>
        <taxon>Pseudobdellovibrionaceae</taxon>
        <taxon>Pseudobdellovibrio</taxon>
    </lineage>
</organism>
<evidence type="ECO:0000256" key="2">
    <source>
        <dbReference type="ARBA" id="ARBA00022490"/>
    </source>
</evidence>
<evidence type="ECO:0000256" key="10">
    <source>
        <dbReference type="RuleBase" id="RU004185"/>
    </source>
</evidence>